<keyword evidence="2" id="KW-1185">Reference proteome</keyword>
<dbReference type="WBParaSite" id="HPLM_0000800001-mRNA-1">
    <property type="protein sequence ID" value="HPLM_0000800001-mRNA-1"/>
    <property type="gene ID" value="HPLM_0000800001"/>
</dbReference>
<organism evidence="3">
    <name type="scientific">Haemonchus placei</name>
    <name type="common">Barber's pole worm</name>
    <dbReference type="NCBI Taxonomy" id="6290"/>
    <lineage>
        <taxon>Eukaryota</taxon>
        <taxon>Metazoa</taxon>
        <taxon>Ecdysozoa</taxon>
        <taxon>Nematoda</taxon>
        <taxon>Chromadorea</taxon>
        <taxon>Rhabditida</taxon>
        <taxon>Rhabditina</taxon>
        <taxon>Rhabditomorpha</taxon>
        <taxon>Strongyloidea</taxon>
        <taxon>Trichostrongylidae</taxon>
        <taxon>Haemonchus</taxon>
    </lineage>
</organism>
<dbReference type="Proteomes" id="UP000268014">
    <property type="component" value="Unassembled WGS sequence"/>
</dbReference>
<evidence type="ECO:0000313" key="2">
    <source>
        <dbReference type="Proteomes" id="UP000268014"/>
    </source>
</evidence>
<protein>
    <submittedName>
        <fullName evidence="3">Secreted protein</fullName>
    </submittedName>
</protein>
<evidence type="ECO:0000313" key="1">
    <source>
        <dbReference type="EMBL" id="VDO33554.1"/>
    </source>
</evidence>
<dbReference type="EMBL" id="UZAF01016763">
    <property type="protein sequence ID" value="VDO33554.1"/>
    <property type="molecule type" value="Genomic_DNA"/>
</dbReference>
<sequence>MIILSNRHLRLLFCTLLMTELFRRFLYVLLNGRVRSYSKVEEQSTEEVEQVVECRPRLRFIANTHEEQLFKKRVHFFLLNYHHLLLSIENCL</sequence>
<dbReference type="AlphaFoldDB" id="A0A158QM97"/>
<reference evidence="1 2" key="2">
    <citation type="submission" date="2018-11" db="EMBL/GenBank/DDBJ databases">
        <authorList>
            <consortium name="Pathogen Informatics"/>
        </authorList>
    </citation>
    <scope>NUCLEOTIDE SEQUENCE [LARGE SCALE GENOMIC DNA]</scope>
    <source>
        <strain evidence="1 2">MHpl1</strain>
    </source>
</reference>
<gene>
    <name evidence="1" type="ORF">HPLM_LOCUS7992</name>
</gene>
<name>A0A158QM97_HAEPC</name>
<evidence type="ECO:0000313" key="3">
    <source>
        <dbReference type="WBParaSite" id="HPLM_0000800001-mRNA-1"/>
    </source>
</evidence>
<proteinExistence type="predicted"/>
<accession>A0A158QM97</accession>
<reference evidence="3" key="1">
    <citation type="submission" date="2016-04" db="UniProtKB">
        <authorList>
            <consortium name="WormBaseParasite"/>
        </authorList>
    </citation>
    <scope>IDENTIFICATION</scope>
</reference>